<dbReference type="Proteomes" id="UP000477722">
    <property type="component" value="Unassembled WGS sequence"/>
</dbReference>
<dbReference type="EMBL" id="JAAKZZ010000129">
    <property type="protein sequence ID" value="NGO69613.1"/>
    <property type="molecule type" value="Genomic_DNA"/>
</dbReference>
<name>A0A6G4WX77_9ACTN</name>
<sequence>MDKHGSTHDWPRGGGPLWLHPDDDLAPNRPGEHLHAILASTRDAHGPRRRAPHALAARLARRTGPAAEWRGQLAGHQQVGDALEAMAPGGWRALHSIPLPSHSVIAHLLVGPGGVFTIRTAHHRRARIRVGDDMVRVGRRRCEPYVRLVRREARSAALALSRGCGFPVDTQPVLVFVAASRLTPHPGAGSVRVLRERDVHRLGAGSAVWKPAEVETVYAVARDRRTWTGL</sequence>
<dbReference type="Pfam" id="PF08378">
    <property type="entry name" value="NERD"/>
    <property type="match status" value="1"/>
</dbReference>
<reference evidence="3 4" key="1">
    <citation type="submission" date="2020-02" db="EMBL/GenBank/DDBJ databases">
        <title>Whole-genome analyses of novel actinobacteria.</title>
        <authorList>
            <person name="Sahin N."/>
            <person name="Tatar D."/>
        </authorList>
    </citation>
    <scope>NUCLEOTIDE SEQUENCE [LARGE SCALE GENOMIC DNA]</scope>
    <source>
        <strain evidence="3 4">SB3404</strain>
    </source>
</reference>
<feature type="compositionally biased region" description="Basic and acidic residues" evidence="1">
    <location>
        <begin position="1"/>
        <end position="11"/>
    </location>
</feature>
<dbReference type="AlphaFoldDB" id="A0A6G4WX77"/>
<proteinExistence type="predicted"/>
<feature type="domain" description="NERD" evidence="2">
    <location>
        <begin position="74"/>
        <end position="177"/>
    </location>
</feature>
<evidence type="ECO:0000313" key="4">
    <source>
        <dbReference type="Proteomes" id="UP000477722"/>
    </source>
</evidence>
<evidence type="ECO:0000313" key="3">
    <source>
        <dbReference type="EMBL" id="NGO69613.1"/>
    </source>
</evidence>
<organism evidence="3 4">
    <name type="scientific">Streptomyces boncukensis</name>
    <dbReference type="NCBI Taxonomy" id="2711219"/>
    <lineage>
        <taxon>Bacteria</taxon>
        <taxon>Bacillati</taxon>
        <taxon>Actinomycetota</taxon>
        <taxon>Actinomycetes</taxon>
        <taxon>Kitasatosporales</taxon>
        <taxon>Streptomycetaceae</taxon>
        <taxon>Streptomyces</taxon>
    </lineage>
</organism>
<comment type="caution">
    <text evidence="3">The sequence shown here is derived from an EMBL/GenBank/DDBJ whole genome shotgun (WGS) entry which is preliminary data.</text>
</comment>
<dbReference type="InterPro" id="IPR011528">
    <property type="entry name" value="NERD"/>
</dbReference>
<gene>
    <name evidence="3" type="ORF">G5C65_14880</name>
</gene>
<keyword evidence="4" id="KW-1185">Reference proteome</keyword>
<dbReference type="RefSeq" id="WP_165299296.1">
    <property type="nucleotide sequence ID" value="NZ_JAAKZZ010000129.1"/>
</dbReference>
<accession>A0A6G4WX77</accession>
<protein>
    <submittedName>
        <fullName evidence="3">NERD domain-containing protein</fullName>
    </submittedName>
</protein>
<evidence type="ECO:0000259" key="2">
    <source>
        <dbReference type="Pfam" id="PF08378"/>
    </source>
</evidence>
<evidence type="ECO:0000256" key="1">
    <source>
        <dbReference type="SAM" id="MobiDB-lite"/>
    </source>
</evidence>
<feature type="region of interest" description="Disordered" evidence="1">
    <location>
        <begin position="1"/>
        <end position="30"/>
    </location>
</feature>